<evidence type="ECO:0000313" key="2">
    <source>
        <dbReference type="Proteomes" id="UP000593568"/>
    </source>
</evidence>
<gene>
    <name evidence="1" type="ORF">Gotri_019232</name>
</gene>
<reference evidence="1 2" key="1">
    <citation type="journal article" date="2019" name="Genome Biol. Evol.">
        <title>Insights into the evolution of the New World diploid cottons (Gossypium, subgenus Houzingenia) based on genome sequencing.</title>
        <authorList>
            <person name="Grover C.E."/>
            <person name="Arick M.A. 2nd"/>
            <person name="Thrash A."/>
            <person name="Conover J.L."/>
            <person name="Sanders W.S."/>
            <person name="Peterson D.G."/>
            <person name="Frelichowski J.E."/>
            <person name="Scheffler J.A."/>
            <person name="Scheffler B.E."/>
            <person name="Wendel J.F."/>
        </authorList>
    </citation>
    <scope>NUCLEOTIDE SEQUENCE [LARGE SCALE GENOMIC DNA]</scope>
    <source>
        <strain evidence="1">8</strain>
        <tissue evidence="1">Leaf</tissue>
    </source>
</reference>
<dbReference type="AlphaFoldDB" id="A0A7J9ECX8"/>
<protein>
    <submittedName>
        <fullName evidence="1">Uncharacterized protein</fullName>
    </submittedName>
</protein>
<comment type="caution">
    <text evidence="1">The sequence shown here is derived from an EMBL/GenBank/DDBJ whole genome shotgun (WGS) entry which is preliminary data.</text>
</comment>
<dbReference type="Proteomes" id="UP000593568">
    <property type="component" value="Unassembled WGS sequence"/>
</dbReference>
<name>A0A7J9ECX8_9ROSI</name>
<organism evidence="1 2">
    <name type="scientific">Gossypium trilobum</name>
    <dbReference type="NCBI Taxonomy" id="34281"/>
    <lineage>
        <taxon>Eukaryota</taxon>
        <taxon>Viridiplantae</taxon>
        <taxon>Streptophyta</taxon>
        <taxon>Embryophyta</taxon>
        <taxon>Tracheophyta</taxon>
        <taxon>Spermatophyta</taxon>
        <taxon>Magnoliopsida</taxon>
        <taxon>eudicotyledons</taxon>
        <taxon>Gunneridae</taxon>
        <taxon>Pentapetalae</taxon>
        <taxon>rosids</taxon>
        <taxon>malvids</taxon>
        <taxon>Malvales</taxon>
        <taxon>Malvaceae</taxon>
        <taxon>Malvoideae</taxon>
        <taxon>Gossypium</taxon>
    </lineage>
</organism>
<keyword evidence="2" id="KW-1185">Reference proteome</keyword>
<sequence>MDLDGSPESRWEEKCYRAKLRKEIRIEEQNITSDAS</sequence>
<proteinExistence type="predicted"/>
<evidence type="ECO:0000313" key="1">
    <source>
        <dbReference type="EMBL" id="MBA0770624.1"/>
    </source>
</evidence>
<dbReference type="EMBL" id="JABEZW010000007">
    <property type="protein sequence ID" value="MBA0770624.1"/>
    <property type="molecule type" value="Genomic_DNA"/>
</dbReference>
<feature type="non-terminal residue" evidence="1">
    <location>
        <position position="36"/>
    </location>
</feature>
<accession>A0A7J9ECX8</accession>